<evidence type="ECO:0000256" key="1">
    <source>
        <dbReference type="SAM" id="MobiDB-lite"/>
    </source>
</evidence>
<gene>
    <name evidence="3" type="ordered locus">AM1_2638</name>
</gene>
<dbReference type="EMBL" id="CP000828">
    <property type="protein sequence ID" value="ABW27645.1"/>
    <property type="molecule type" value="Genomic_DNA"/>
</dbReference>
<feature type="domain" description="FHA" evidence="2">
    <location>
        <begin position="170"/>
        <end position="226"/>
    </location>
</feature>
<dbReference type="SUPFAM" id="SSF49879">
    <property type="entry name" value="SMAD/FHA domain"/>
    <property type="match status" value="1"/>
</dbReference>
<dbReference type="AlphaFoldDB" id="B0C6U1"/>
<dbReference type="SMART" id="SM00240">
    <property type="entry name" value="FHA"/>
    <property type="match status" value="1"/>
</dbReference>
<dbReference type="STRING" id="329726.AM1_2638"/>
<dbReference type="Proteomes" id="UP000000268">
    <property type="component" value="Chromosome"/>
</dbReference>
<reference evidence="3 4" key="1">
    <citation type="journal article" date="2008" name="Proc. Natl. Acad. Sci. U.S.A.">
        <title>Niche adaptation and genome expansion in the chlorophyll d-producing cyanobacterium Acaryochloris marina.</title>
        <authorList>
            <person name="Swingley W.D."/>
            <person name="Chen M."/>
            <person name="Cheung P.C."/>
            <person name="Conrad A.L."/>
            <person name="Dejesa L.C."/>
            <person name="Hao J."/>
            <person name="Honchak B.M."/>
            <person name="Karbach L.E."/>
            <person name="Kurdoglu A."/>
            <person name="Lahiri S."/>
            <person name="Mastrian S.D."/>
            <person name="Miyashita H."/>
            <person name="Page L."/>
            <person name="Ramakrishna P."/>
            <person name="Satoh S."/>
            <person name="Sattley W.M."/>
            <person name="Shimada Y."/>
            <person name="Taylor H.L."/>
            <person name="Tomo T."/>
            <person name="Tsuchiya T."/>
            <person name="Wang Z.T."/>
            <person name="Raymond J."/>
            <person name="Mimuro M."/>
            <person name="Blankenship R.E."/>
            <person name="Touchman J.W."/>
        </authorList>
    </citation>
    <scope>NUCLEOTIDE SEQUENCE [LARGE SCALE GENOMIC DNA]</scope>
    <source>
        <strain evidence="4">MBIC 11017</strain>
    </source>
</reference>
<dbReference type="InterPro" id="IPR025874">
    <property type="entry name" value="DZR"/>
</dbReference>
<dbReference type="PROSITE" id="PS50006">
    <property type="entry name" value="FHA_DOMAIN"/>
    <property type="match status" value="1"/>
</dbReference>
<dbReference type="OrthoDB" id="9816434at2"/>
<proteinExistence type="predicted"/>
<dbReference type="Pfam" id="PF12773">
    <property type="entry name" value="DZR"/>
    <property type="match status" value="1"/>
</dbReference>
<dbReference type="CDD" id="cd00060">
    <property type="entry name" value="FHA"/>
    <property type="match status" value="1"/>
</dbReference>
<feature type="region of interest" description="Disordered" evidence="1">
    <location>
        <begin position="70"/>
        <end position="96"/>
    </location>
</feature>
<dbReference type="InterPro" id="IPR000253">
    <property type="entry name" value="FHA_dom"/>
</dbReference>
<feature type="compositionally biased region" description="Pro residues" evidence="1">
    <location>
        <begin position="83"/>
        <end position="92"/>
    </location>
</feature>
<evidence type="ECO:0000259" key="2">
    <source>
        <dbReference type="PROSITE" id="PS50006"/>
    </source>
</evidence>
<dbReference type="Gene3D" id="2.60.200.20">
    <property type="match status" value="1"/>
</dbReference>
<dbReference type="HOGENOM" id="CLU_070065_0_0_3"/>
<dbReference type="InterPro" id="IPR008984">
    <property type="entry name" value="SMAD_FHA_dom_sf"/>
</dbReference>
<keyword evidence="4" id="KW-1185">Reference proteome</keyword>
<dbReference type="Pfam" id="PF00498">
    <property type="entry name" value="FHA"/>
    <property type="match status" value="1"/>
</dbReference>
<evidence type="ECO:0000313" key="4">
    <source>
        <dbReference type="Proteomes" id="UP000000268"/>
    </source>
</evidence>
<protein>
    <submittedName>
        <fullName evidence="3">FHA domain containing protein</fullName>
    </submittedName>
</protein>
<evidence type="ECO:0000313" key="3">
    <source>
        <dbReference type="EMBL" id="ABW27645.1"/>
    </source>
</evidence>
<sequence>MIICPNCLHQNADGAATCEACQTALPSTSSCPNCGASIQVGAQFCGQCGFNLQDDPNDLDEIIALTTETAKPEPASPENPFIFPDPQPPDPLVMPDLVSQEPLAEPSLAADLPVLDNNLSQFEETPPPSSAYGDNESPGTPRTQLQQQTIQLVHVQTNTVIDLPWTLDKIHMGKPNDRVPPDIDVSGFPNAEVVSRVHADIRVEGGHYFIEDVGSSNGTYINSIPLLPGNRHRLRVGDRIALGKGNLVTFLFQLN</sequence>
<accession>B0C6U1</accession>
<feature type="region of interest" description="Disordered" evidence="1">
    <location>
        <begin position="119"/>
        <end position="144"/>
    </location>
</feature>
<dbReference type="RefSeq" id="WP_012163096.1">
    <property type="nucleotide sequence ID" value="NC_009925.1"/>
</dbReference>
<dbReference type="eggNOG" id="COG1716">
    <property type="taxonomic scope" value="Bacteria"/>
</dbReference>
<name>B0C6U1_ACAM1</name>
<dbReference type="KEGG" id="amr:AM1_2638"/>
<organism evidence="3 4">
    <name type="scientific">Acaryochloris marina (strain MBIC 11017)</name>
    <dbReference type="NCBI Taxonomy" id="329726"/>
    <lineage>
        <taxon>Bacteria</taxon>
        <taxon>Bacillati</taxon>
        <taxon>Cyanobacteriota</taxon>
        <taxon>Cyanophyceae</taxon>
        <taxon>Acaryochloridales</taxon>
        <taxon>Acaryochloridaceae</taxon>
        <taxon>Acaryochloris</taxon>
    </lineage>
</organism>